<feature type="domain" description="FYVE-type" evidence="9">
    <location>
        <begin position="369"/>
        <end position="444"/>
    </location>
</feature>
<dbReference type="PANTHER" id="PTHR24126:SF14">
    <property type="entry name" value="ANK_REP_REGION DOMAIN-CONTAINING PROTEIN"/>
    <property type="match status" value="1"/>
</dbReference>
<accession>A0AAV0TNV2</accession>
<dbReference type="PANTHER" id="PTHR24126">
    <property type="entry name" value="ANKYRIN REPEAT, PH AND SEC7 DOMAIN CONTAINING PROTEIN SECG-RELATED"/>
    <property type="match status" value="1"/>
</dbReference>
<evidence type="ECO:0000256" key="6">
    <source>
        <dbReference type="PROSITE-ProRule" id="PRU00023"/>
    </source>
</evidence>
<evidence type="ECO:0000313" key="10">
    <source>
        <dbReference type="EMBL" id="CAI5723427.1"/>
    </source>
</evidence>
<dbReference type="InterPro" id="IPR036770">
    <property type="entry name" value="Ankyrin_rpt-contain_sf"/>
</dbReference>
<feature type="region of interest" description="Disordered" evidence="8">
    <location>
        <begin position="456"/>
        <end position="475"/>
    </location>
</feature>
<dbReference type="InterPro" id="IPR017455">
    <property type="entry name" value="Znf_FYVE-rel"/>
</dbReference>
<feature type="repeat" description="ANK" evidence="6">
    <location>
        <begin position="204"/>
        <end position="225"/>
    </location>
</feature>
<feature type="region of interest" description="Disordered" evidence="8">
    <location>
        <begin position="32"/>
        <end position="77"/>
    </location>
</feature>
<dbReference type="InterPro" id="IPR000306">
    <property type="entry name" value="Znf_FYVE"/>
</dbReference>
<dbReference type="PROSITE" id="PS50088">
    <property type="entry name" value="ANK_REPEAT"/>
    <property type="match status" value="2"/>
</dbReference>
<dbReference type="SMART" id="SM00064">
    <property type="entry name" value="FYVE"/>
    <property type="match status" value="1"/>
</dbReference>
<sequence>MLATEVAATDDDNSHCLHVSKQPLTPRAAYLSAAPEQSTGSSTSHSSDGSFHSDRLATDEPSDVTFDAPLSSPLVPHDELPLQLRSSSRSFDAPLDLPLLHPTRDSTSFRDSLMPRNGFGESNNNNSAGGRPTELGNALMRLDDHYRRAHLTSARLSASTSTTSKTASHGLPPLLEAAKAGDIVLVNALVIQAGTDLLRRDPVFGQTALHFAIRGGHLNVVQALLMPQLRDSIVNIADTRRNTALHLAAAKSRRMTRVLLAAGADVHGLNLRNQTALGVHLLTATRDDPTMTELLLQHKASANAPVDQSTMLHVALDKGLLEIALRLVRYGARLDQKDEAGKTVFDKVGVAQLRTLVAQVAHAPTWVADKDRLECMACRKTFGALATRRHHCRLCGRVLCAGCSSAHVRVEQLPFAVNSGRRGTKKGKAAKASTRARTCFMCYDICMDRAVVPSVDEGRGGPEAERERAELTKRA</sequence>
<dbReference type="InterPro" id="IPR013083">
    <property type="entry name" value="Znf_RING/FYVE/PHD"/>
</dbReference>
<dbReference type="Gene3D" id="3.30.40.10">
    <property type="entry name" value="Zinc/RING finger domain, C3HC4 (zinc finger)"/>
    <property type="match status" value="1"/>
</dbReference>
<proteinExistence type="predicted"/>
<keyword evidence="5 6" id="KW-0040">ANK repeat</keyword>
<dbReference type="PRINTS" id="PR01415">
    <property type="entry name" value="ANKYRIN"/>
</dbReference>
<dbReference type="InterPro" id="IPR002110">
    <property type="entry name" value="Ankyrin_rpt"/>
</dbReference>
<dbReference type="Pfam" id="PF12796">
    <property type="entry name" value="Ank_2"/>
    <property type="match status" value="1"/>
</dbReference>
<evidence type="ECO:0000256" key="1">
    <source>
        <dbReference type="ARBA" id="ARBA00022723"/>
    </source>
</evidence>
<evidence type="ECO:0000313" key="11">
    <source>
        <dbReference type="Proteomes" id="UP001162031"/>
    </source>
</evidence>
<evidence type="ECO:0000256" key="7">
    <source>
        <dbReference type="PROSITE-ProRule" id="PRU00091"/>
    </source>
</evidence>
<dbReference type="EMBL" id="CANTFL010000479">
    <property type="protein sequence ID" value="CAI5723427.1"/>
    <property type="molecule type" value="Genomic_DNA"/>
</dbReference>
<keyword evidence="3 7" id="KW-0863">Zinc-finger</keyword>
<dbReference type="Gene3D" id="1.25.40.20">
    <property type="entry name" value="Ankyrin repeat-containing domain"/>
    <property type="match status" value="2"/>
</dbReference>
<evidence type="ECO:0000256" key="2">
    <source>
        <dbReference type="ARBA" id="ARBA00022737"/>
    </source>
</evidence>
<keyword evidence="1" id="KW-0479">Metal-binding</keyword>
<comment type="caution">
    <text evidence="10">The sequence shown here is derived from an EMBL/GenBank/DDBJ whole genome shotgun (WGS) entry which is preliminary data.</text>
</comment>
<feature type="compositionally biased region" description="Low complexity" evidence="8">
    <location>
        <begin position="38"/>
        <end position="50"/>
    </location>
</feature>
<reference evidence="10" key="1">
    <citation type="submission" date="2022-12" db="EMBL/GenBank/DDBJ databases">
        <authorList>
            <person name="Webb A."/>
        </authorList>
    </citation>
    <scope>NUCLEOTIDE SEQUENCE</scope>
    <source>
        <strain evidence="10">Hp1</strain>
    </source>
</reference>
<dbReference type="Proteomes" id="UP001162031">
    <property type="component" value="Unassembled WGS sequence"/>
</dbReference>
<feature type="region of interest" description="Disordered" evidence="8">
    <location>
        <begin position="115"/>
        <end position="135"/>
    </location>
</feature>
<evidence type="ECO:0000256" key="5">
    <source>
        <dbReference type="ARBA" id="ARBA00023043"/>
    </source>
</evidence>
<dbReference type="SUPFAM" id="SSF48403">
    <property type="entry name" value="Ankyrin repeat"/>
    <property type="match status" value="1"/>
</dbReference>
<organism evidence="10 11">
    <name type="scientific">Hyaloperonospora brassicae</name>
    <name type="common">Brassica downy mildew</name>
    <name type="synonym">Peronospora brassicae</name>
    <dbReference type="NCBI Taxonomy" id="162125"/>
    <lineage>
        <taxon>Eukaryota</taxon>
        <taxon>Sar</taxon>
        <taxon>Stramenopiles</taxon>
        <taxon>Oomycota</taxon>
        <taxon>Peronosporomycetes</taxon>
        <taxon>Peronosporales</taxon>
        <taxon>Peronosporaceae</taxon>
        <taxon>Hyaloperonospora</taxon>
    </lineage>
</organism>
<dbReference type="PROSITE" id="PS50178">
    <property type="entry name" value="ZF_FYVE"/>
    <property type="match status" value="1"/>
</dbReference>
<dbReference type="SUPFAM" id="SSF57903">
    <property type="entry name" value="FYVE/PHD zinc finger"/>
    <property type="match status" value="1"/>
</dbReference>
<protein>
    <recommendedName>
        <fullName evidence="9">FYVE-type domain-containing protein</fullName>
    </recommendedName>
</protein>
<keyword evidence="11" id="KW-1185">Reference proteome</keyword>
<dbReference type="PROSITE" id="PS50297">
    <property type="entry name" value="ANK_REP_REGION"/>
    <property type="match status" value="2"/>
</dbReference>
<dbReference type="SMART" id="SM00248">
    <property type="entry name" value="ANK"/>
    <property type="match status" value="5"/>
</dbReference>
<evidence type="ECO:0000256" key="4">
    <source>
        <dbReference type="ARBA" id="ARBA00022833"/>
    </source>
</evidence>
<evidence type="ECO:0000259" key="9">
    <source>
        <dbReference type="PROSITE" id="PS50178"/>
    </source>
</evidence>
<dbReference type="GO" id="GO:0008270">
    <property type="term" value="F:zinc ion binding"/>
    <property type="evidence" value="ECO:0007669"/>
    <property type="project" value="UniProtKB-KW"/>
</dbReference>
<gene>
    <name evidence="10" type="ORF">HBR001_LOCUS3115</name>
</gene>
<evidence type="ECO:0000256" key="3">
    <source>
        <dbReference type="ARBA" id="ARBA00022771"/>
    </source>
</evidence>
<dbReference type="AlphaFoldDB" id="A0AAV0TNV2"/>
<feature type="repeat" description="ANK" evidence="6">
    <location>
        <begin position="307"/>
        <end position="339"/>
    </location>
</feature>
<keyword evidence="4" id="KW-0862">Zinc</keyword>
<evidence type="ECO:0000256" key="8">
    <source>
        <dbReference type="SAM" id="MobiDB-lite"/>
    </source>
</evidence>
<keyword evidence="2" id="KW-0677">Repeat</keyword>
<dbReference type="Pfam" id="PF01363">
    <property type="entry name" value="FYVE"/>
    <property type="match status" value="1"/>
</dbReference>
<dbReference type="InterPro" id="IPR011011">
    <property type="entry name" value="Znf_FYVE_PHD"/>
</dbReference>
<name>A0AAV0TNV2_HYABA</name>